<accession>A0A6A6QRD0</accession>
<dbReference type="AlphaFoldDB" id="A0A6A6QRD0"/>
<keyword evidence="3" id="KW-1185">Reference proteome</keyword>
<feature type="region of interest" description="Disordered" evidence="1">
    <location>
        <begin position="78"/>
        <end position="98"/>
    </location>
</feature>
<organism evidence="2 3">
    <name type="scientific">Lophium mytilinum</name>
    <dbReference type="NCBI Taxonomy" id="390894"/>
    <lineage>
        <taxon>Eukaryota</taxon>
        <taxon>Fungi</taxon>
        <taxon>Dikarya</taxon>
        <taxon>Ascomycota</taxon>
        <taxon>Pezizomycotina</taxon>
        <taxon>Dothideomycetes</taxon>
        <taxon>Pleosporomycetidae</taxon>
        <taxon>Mytilinidiales</taxon>
        <taxon>Mytilinidiaceae</taxon>
        <taxon>Lophium</taxon>
    </lineage>
</organism>
<evidence type="ECO:0000313" key="3">
    <source>
        <dbReference type="Proteomes" id="UP000799750"/>
    </source>
</evidence>
<protein>
    <submittedName>
        <fullName evidence="2">Uncharacterized protein</fullName>
    </submittedName>
</protein>
<name>A0A6A6QRD0_9PEZI</name>
<dbReference type="Proteomes" id="UP000799750">
    <property type="component" value="Unassembled WGS sequence"/>
</dbReference>
<reference evidence="2" key="1">
    <citation type="journal article" date="2020" name="Stud. Mycol.">
        <title>101 Dothideomycetes genomes: a test case for predicting lifestyles and emergence of pathogens.</title>
        <authorList>
            <person name="Haridas S."/>
            <person name="Albert R."/>
            <person name="Binder M."/>
            <person name="Bloem J."/>
            <person name="Labutti K."/>
            <person name="Salamov A."/>
            <person name="Andreopoulos B."/>
            <person name="Baker S."/>
            <person name="Barry K."/>
            <person name="Bills G."/>
            <person name="Bluhm B."/>
            <person name="Cannon C."/>
            <person name="Castanera R."/>
            <person name="Culley D."/>
            <person name="Daum C."/>
            <person name="Ezra D."/>
            <person name="Gonzalez J."/>
            <person name="Henrissat B."/>
            <person name="Kuo A."/>
            <person name="Liang C."/>
            <person name="Lipzen A."/>
            <person name="Lutzoni F."/>
            <person name="Magnuson J."/>
            <person name="Mondo S."/>
            <person name="Nolan M."/>
            <person name="Ohm R."/>
            <person name="Pangilinan J."/>
            <person name="Park H.-J."/>
            <person name="Ramirez L."/>
            <person name="Alfaro M."/>
            <person name="Sun H."/>
            <person name="Tritt A."/>
            <person name="Yoshinaga Y."/>
            <person name="Zwiers L.-H."/>
            <person name="Turgeon B."/>
            <person name="Goodwin S."/>
            <person name="Spatafora J."/>
            <person name="Crous P."/>
            <person name="Grigoriev I."/>
        </authorList>
    </citation>
    <scope>NUCLEOTIDE SEQUENCE</scope>
    <source>
        <strain evidence="2">CBS 269.34</strain>
    </source>
</reference>
<sequence length="361" mass="42146">MYYTTAQLTRFFPSLVGNDDPVSSGSTTVPAVEEQPVRETVRHDIAQRPIANIQEAEKFIRATKKWIEKLKALSHARENSELVQSDRPSKGQDRTSFPAKAERLYQGLSDTDHSTAATLIRLVCDFERLWADHLKSKGLVRPKPDTDGDYLSIEDWPFHSYSTLVNSMCVDFYNSRLTTPAEEAEREAIERHVVAMQNEFDAVNKLRDLALEDSDDSDAEDLPQENEIEDRIDKVETELAKAWDRVARWLSHFEEKHGARHPRDYKGRTPNEYQHFLKLKQGDENGALEHMREELKNLRKLAREKYRLVSSPNLTWEEECDQCKDQVRAKQLAERDLTLWFWQWEMRHGEMHPEDPQDCTY</sequence>
<evidence type="ECO:0000313" key="2">
    <source>
        <dbReference type="EMBL" id="KAF2494945.1"/>
    </source>
</evidence>
<evidence type="ECO:0000256" key="1">
    <source>
        <dbReference type="SAM" id="MobiDB-lite"/>
    </source>
</evidence>
<gene>
    <name evidence="2" type="ORF">BU16DRAFT_562571</name>
</gene>
<proteinExistence type="predicted"/>
<dbReference type="EMBL" id="MU004190">
    <property type="protein sequence ID" value="KAF2494945.1"/>
    <property type="molecule type" value="Genomic_DNA"/>
</dbReference>